<reference evidence="3" key="1">
    <citation type="submission" date="2017-11" db="EMBL/GenBank/DDBJ databases">
        <title>Complete genome sequence of Moraxella osloensis NP7 isolated from human skin.</title>
        <authorList>
            <person name="Lee K."/>
            <person name="Lim J.Y."/>
            <person name="Hwang I."/>
        </authorList>
    </citation>
    <scope>NUCLEOTIDE SEQUENCE [LARGE SCALE GENOMIC DNA]</scope>
    <source>
        <strain evidence="3">NP7</strain>
    </source>
</reference>
<gene>
    <name evidence="2" type="ORF">NP7_08790</name>
</gene>
<sequence>MKKSLITSGLLALAMLSASSAFAEANCQAHPKNEQIPQADFQKALEKYGGNSLWVLVPLHVAAFYSSKMTPLLLWKI</sequence>
<dbReference type="EMBL" id="CP024443">
    <property type="protein sequence ID" value="ATR79334.1"/>
    <property type="molecule type" value="Genomic_DNA"/>
</dbReference>
<evidence type="ECO:0000313" key="2">
    <source>
        <dbReference type="EMBL" id="ATR79334.1"/>
    </source>
</evidence>
<dbReference type="RefSeq" id="WP_100270508.1">
    <property type="nucleotide sequence ID" value="NZ_CP024443.1"/>
</dbReference>
<organism evidence="2 3">
    <name type="scientific">Faucicola osloensis</name>
    <name type="common">Moraxella osloensis</name>
    <dbReference type="NCBI Taxonomy" id="34062"/>
    <lineage>
        <taxon>Bacteria</taxon>
        <taxon>Pseudomonadati</taxon>
        <taxon>Pseudomonadota</taxon>
        <taxon>Gammaproteobacteria</taxon>
        <taxon>Moraxellales</taxon>
        <taxon>Moraxellaceae</taxon>
        <taxon>Faucicola</taxon>
    </lineage>
</organism>
<protein>
    <submittedName>
        <fullName evidence="2">Uncharacterized protein</fullName>
    </submittedName>
</protein>
<evidence type="ECO:0000256" key="1">
    <source>
        <dbReference type="SAM" id="SignalP"/>
    </source>
</evidence>
<keyword evidence="1" id="KW-0732">Signal</keyword>
<feature type="signal peptide" evidence="1">
    <location>
        <begin position="1"/>
        <end position="23"/>
    </location>
</feature>
<name>A0A2D2LWD6_FAUOS</name>
<evidence type="ECO:0000313" key="3">
    <source>
        <dbReference type="Proteomes" id="UP000229340"/>
    </source>
</evidence>
<accession>A0A2D2LWD6</accession>
<dbReference type="Proteomes" id="UP000229340">
    <property type="component" value="Chromosome"/>
</dbReference>
<feature type="chain" id="PRO_5013561582" evidence="1">
    <location>
        <begin position="24"/>
        <end position="77"/>
    </location>
</feature>
<dbReference type="AlphaFoldDB" id="A0A2D2LWD6"/>
<proteinExistence type="predicted"/>